<feature type="domain" description="Nicotinate phosphoribosyltransferase C-terminal" evidence="1">
    <location>
        <begin position="1"/>
        <end position="30"/>
    </location>
</feature>
<evidence type="ECO:0000313" key="2">
    <source>
        <dbReference type="EMBL" id="MBF1130356.1"/>
    </source>
</evidence>
<dbReference type="Proteomes" id="UP000757890">
    <property type="component" value="Unassembled WGS sequence"/>
</dbReference>
<sequence>QMDTLWPEYTRLLNPDLMEINLSDKLQTLKSELIRRELGE</sequence>
<gene>
    <name evidence="2" type="ORF">HXL70_10030</name>
</gene>
<dbReference type="InterPro" id="IPR041619">
    <property type="entry name" value="NAPRTase_C"/>
</dbReference>
<accession>A0A930BA71</accession>
<protein>
    <recommendedName>
        <fullName evidence="1">Nicotinate phosphoribosyltransferase C-terminal domain-containing protein</fullName>
    </recommendedName>
</protein>
<organism evidence="2 3">
    <name type="scientific">Dialister invisus</name>
    <dbReference type="NCBI Taxonomy" id="218538"/>
    <lineage>
        <taxon>Bacteria</taxon>
        <taxon>Bacillati</taxon>
        <taxon>Bacillota</taxon>
        <taxon>Negativicutes</taxon>
        <taxon>Veillonellales</taxon>
        <taxon>Veillonellaceae</taxon>
        <taxon>Dialister</taxon>
    </lineage>
</organism>
<evidence type="ECO:0000313" key="3">
    <source>
        <dbReference type="Proteomes" id="UP000757890"/>
    </source>
</evidence>
<dbReference type="EMBL" id="JABZMK010000190">
    <property type="protein sequence ID" value="MBF1130356.1"/>
    <property type="molecule type" value="Genomic_DNA"/>
</dbReference>
<comment type="caution">
    <text evidence="2">The sequence shown here is derived from an EMBL/GenBank/DDBJ whole genome shotgun (WGS) entry which is preliminary data.</text>
</comment>
<feature type="non-terminal residue" evidence="2">
    <location>
        <position position="1"/>
    </location>
</feature>
<proteinExistence type="predicted"/>
<dbReference type="AlphaFoldDB" id="A0A930BA71"/>
<dbReference type="Gene3D" id="3.20.140.10">
    <property type="entry name" value="nicotinate phosphoribosyltransferase"/>
    <property type="match status" value="1"/>
</dbReference>
<evidence type="ECO:0000259" key="1">
    <source>
        <dbReference type="Pfam" id="PF17956"/>
    </source>
</evidence>
<reference evidence="2" key="1">
    <citation type="submission" date="2020-04" db="EMBL/GenBank/DDBJ databases">
        <title>Deep metagenomics examines the oral microbiome during advanced dental caries in children, revealing novel taxa and co-occurrences with host molecules.</title>
        <authorList>
            <person name="Baker J.L."/>
            <person name="Morton J.T."/>
            <person name="Dinis M."/>
            <person name="Alvarez R."/>
            <person name="Tran N.C."/>
            <person name="Knight R."/>
            <person name="Edlund A."/>
        </authorList>
    </citation>
    <scope>NUCLEOTIDE SEQUENCE</scope>
    <source>
        <strain evidence="2">JCVI_32_bin.14</strain>
    </source>
</reference>
<name>A0A930BA71_9FIRM</name>
<dbReference type="Pfam" id="PF17956">
    <property type="entry name" value="NAPRTase_C"/>
    <property type="match status" value="1"/>
</dbReference>